<organism evidence="2 3">
    <name type="scientific">Fusarium coffeatum</name>
    <dbReference type="NCBI Taxonomy" id="231269"/>
    <lineage>
        <taxon>Eukaryota</taxon>
        <taxon>Fungi</taxon>
        <taxon>Dikarya</taxon>
        <taxon>Ascomycota</taxon>
        <taxon>Pezizomycotina</taxon>
        <taxon>Sordariomycetes</taxon>
        <taxon>Hypocreomycetidae</taxon>
        <taxon>Hypocreales</taxon>
        <taxon>Nectriaceae</taxon>
        <taxon>Fusarium</taxon>
        <taxon>Fusarium incarnatum-equiseti species complex</taxon>
    </lineage>
</organism>
<evidence type="ECO:0000256" key="1">
    <source>
        <dbReference type="SAM" id="MobiDB-lite"/>
    </source>
</evidence>
<sequence>MPAVISYSSLSFPFHHRRQFQDAIPHAVPEAPDRPPGEIQATIKDSFKMPSRPPCLKQLSRVAMAVEEIDRHEEGLHPGGAGHGAIWPSTPSTAAADSPPPPPPSTTPVKRRRDLQGRKILLSSTS</sequence>
<name>A0A366S6F5_9HYPO</name>
<evidence type="ECO:0000313" key="3">
    <source>
        <dbReference type="Proteomes" id="UP000253153"/>
    </source>
</evidence>
<proteinExistence type="predicted"/>
<keyword evidence="3" id="KW-1185">Reference proteome</keyword>
<comment type="caution">
    <text evidence="2">The sequence shown here is derived from an EMBL/GenBank/DDBJ whole genome shotgun (WGS) entry which is preliminary data.</text>
</comment>
<dbReference type="EMBL" id="QKXC01000060">
    <property type="protein sequence ID" value="RBR24260.1"/>
    <property type="molecule type" value="Genomic_DNA"/>
</dbReference>
<gene>
    <name evidence="2" type="ORF">FIESC28_02993</name>
</gene>
<feature type="region of interest" description="Disordered" evidence="1">
    <location>
        <begin position="72"/>
        <end position="126"/>
    </location>
</feature>
<accession>A0A366S6F5</accession>
<dbReference type="Proteomes" id="UP000253153">
    <property type="component" value="Unassembled WGS sequence"/>
</dbReference>
<dbReference type="RefSeq" id="XP_031018851.1">
    <property type="nucleotide sequence ID" value="XM_031157142.1"/>
</dbReference>
<dbReference type="AlphaFoldDB" id="A0A366S6F5"/>
<evidence type="ECO:0000313" key="2">
    <source>
        <dbReference type="EMBL" id="RBR24260.1"/>
    </source>
</evidence>
<reference evidence="2 3" key="1">
    <citation type="submission" date="2018-06" db="EMBL/GenBank/DDBJ databases">
        <title>Fusarium incarnatum-equiseti species complex species 28.</title>
        <authorList>
            <person name="Gardiner D.M."/>
        </authorList>
    </citation>
    <scope>NUCLEOTIDE SEQUENCE [LARGE SCALE GENOMIC DNA]</scope>
    <source>
        <strain evidence="2 3">FIESC_28</strain>
    </source>
</reference>
<protein>
    <submittedName>
        <fullName evidence="2">Uncharacterized protein</fullName>
    </submittedName>
</protein>
<dbReference type="GeneID" id="41992438"/>
<feature type="compositionally biased region" description="Low complexity" evidence="1">
    <location>
        <begin position="88"/>
        <end position="97"/>
    </location>
</feature>